<name>A0A1Z4MZH2_9CYAN</name>
<sequence length="113" mass="12643">MARLYADEMFPQQVSELLRTMGHDVLTVQEAGNANLGIPDEEVLAFAISDNRAVITLNRQDFIKLHKSLPEHLGIIVCTNDADRSRMATRISEAINQEETLTGKLIRVVRPSN</sequence>
<dbReference type="Proteomes" id="UP000218785">
    <property type="component" value="Chromosome"/>
</dbReference>
<evidence type="ECO:0000259" key="1">
    <source>
        <dbReference type="Pfam" id="PF18480"/>
    </source>
</evidence>
<keyword evidence="3" id="KW-1185">Reference proteome</keyword>
<reference evidence="2 3" key="1">
    <citation type="submission" date="2017-06" db="EMBL/GenBank/DDBJ databases">
        <title>Genome sequencing of cyanobaciteial culture collection at National Institute for Environmental Studies (NIES).</title>
        <authorList>
            <person name="Hirose Y."/>
            <person name="Shimura Y."/>
            <person name="Fujisawa T."/>
            <person name="Nakamura Y."/>
            <person name="Kawachi M."/>
        </authorList>
    </citation>
    <scope>NUCLEOTIDE SEQUENCE [LARGE SCALE GENOMIC DNA]</scope>
    <source>
        <strain evidence="2 3">NIES-37</strain>
    </source>
</reference>
<dbReference type="RefSeq" id="WP_096576616.1">
    <property type="nucleotide sequence ID" value="NZ_CAWNJS010000001.1"/>
</dbReference>
<accession>A0A1Z4MZH2</accession>
<evidence type="ECO:0000313" key="2">
    <source>
        <dbReference type="EMBL" id="BAY98872.1"/>
    </source>
</evidence>
<dbReference type="EMBL" id="AP018248">
    <property type="protein sequence ID" value="BAY98872.1"/>
    <property type="molecule type" value="Genomic_DNA"/>
</dbReference>
<organism evidence="2 3">
    <name type="scientific">Tolypothrix tenuis PCC 7101</name>
    <dbReference type="NCBI Taxonomy" id="231146"/>
    <lineage>
        <taxon>Bacteria</taxon>
        <taxon>Bacillati</taxon>
        <taxon>Cyanobacteriota</taxon>
        <taxon>Cyanophyceae</taxon>
        <taxon>Nostocales</taxon>
        <taxon>Tolypothrichaceae</taxon>
        <taxon>Tolypothrix</taxon>
    </lineage>
</organism>
<dbReference type="InterPro" id="IPR041049">
    <property type="entry name" value="DUF5615"/>
</dbReference>
<proteinExistence type="predicted"/>
<dbReference type="KEGG" id="ttq:NIES37_28500"/>
<evidence type="ECO:0000313" key="3">
    <source>
        <dbReference type="Proteomes" id="UP000218785"/>
    </source>
</evidence>
<gene>
    <name evidence="2" type="ORF">NIES37_28500</name>
</gene>
<dbReference type="AlphaFoldDB" id="A0A1Z4MZH2"/>
<protein>
    <recommendedName>
        <fullName evidence="1">DUF5615 domain-containing protein</fullName>
    </recommendedName>
</protein>
<dbReference type="Pfam" id="PF18480">
    <property type="entry name" value="DUF5615"/>
    <property type="match status" value="1"/>
</dbReference>
<feature type="domain" description="DUF5615" evidence="1">
    <location>
        <begin position="3"/>
        <end position="110"/>
    </location>
</feature>